<accession>A0A855X0L4</accession>
<dbReference type="Pfam" id="PF14385">
    <property type="entry name" value="DUF4416"/>
    <property type="match status" value="1"/>
</dbReference>
<proteinExistence type="predicted"/>
<dbReference type="InterPro" id="IPR025529">
    <property type="entry name" value="DUF4416"/>
</dbReference>
<protein>
    <recommendedName>
        <fullName evidence="3">DUF4416 family protein</fullName>
    </recommendedName>
</protein>
<evidence type="ECO:0008006" key="3">
    <source>
        <dbReference type="Google" id="ProtNLM"/>
    </source>
</evidence>
<evidence type="ECO:0000313" key="2">
    <source>
        <dbReference type="Proteomes" id="UP000250918"/>
    </source>
</evidence>
<dbReference type="Proteomes" id="UP000250918">
    <property type="component" value="Unassembled WGS sequence"/>
</dbReference>
<dbReference type="EMBL" id="PQAP01000114">
    <property type="protein sequence ID" value="PWB71474.1"/>
    <property type="molecule type" value="Genomic_DNA"/>
</dbReference>
<sequence>MSCIVNSAFMARIQKASPGRLVISIVHSSRDALADALSQLERRFGRVQCETIDIPHSNNVEYREEMGDSLQRRFFSFENQIQRDGLVEIKDICHRVEAQLGDHIHDYTFRTVNIDPLLMTPANLVLASHREFNHRIYLGSGVFAEVCLIWSRGKFCRLPWTNPDFCHDEAVDFFVRVRSSFDVADESEQAVSPELHMG</sequence>
<name>A0A855X0L4_9BACT</name>
<dbReference type="AlphaFoldDB" id="A0A855X0L4"/>
<comment type="caution">
    <text evidence="1">The sequence shown here is derived from an EMBL/GenBank/DDBJ whole genome shotgun (WGS) entry which is preliminary data.</text>
</comment>
<evidence type="ECO:0000313" key="1">
    <source>
        <dbReference type="EMBL" id="PWB71474.1"/>
    </source>
</evidence>
<organism evidence="1 2">
    <name type="scientific">candidate division GN15 bacterium</name>
    <dbReference type="NCBI Taxonomy" id="2072418"/>
    <lineage>
        <taxon>Bacteria</taxon>
        <taxon>candidate division GN15</taxon>
    </lineage>
</organism>
<reference evidence="1 2" key="1">
    <citation type="journal article" date="2018" name="ISME J.">
        <title>A methanotrophic archaeon couples anaerobic oxidation of methane to Fe(III) reduction.</title>
        <authorList>
            <person name="Cai C."/>
            <person name="Leu A.O."/>
            <person name="Xie G.J."/>
            <person name="Guo J."/>
            <person name="Feng Y."/>
            <person name="Zhao J.X."/>
            <person name="Tyson G.W."/>
            <person name="Yuan Z."/>
            <person name="Hu S."/>
        </authorList>
    </citation>
    <scope>NUCLEOTIDE SEQUENCE [LARGE SCALE GENOMIC DNA]</scope>
    <source>
        <strain evidence="1">FeB_12</strain>
    </source>
</reference>
<gene>
    <name evidence="1" type="ORF">C3F09_07855</name>
</gene>